<evidence type="ECO:0000256" key="6">
    <source>
        <dbReference type="ARBA" id="ARBA00022759"/>
    </source>
</evidence>
<evidence type="ECO:0000256" key="7">
    <source>
        <dbReference type="ARBA" id="ARBA00022801"/>
    </source>
</evidence>
<dbReference type="CDD" id="cd13934">
    <property type="entry name" value="RNase_H_Dikarya_like"/>
    <property type="match status" value="1"/>
</dbReference>
<dbReference type="EC" id="3.1.26.4" evidence="3"/>
<dbReference type="Proteomes" id="UP000028045">
    <property type="component" value="Unassembled WGS sequence"/>
</dbReference>
<dbReference type="Pfam" id="PF24539">
    <property type="entry name" value="DUF7600"/>
    <property type="match status" value="1"/>
</dbReference>
<organism evidence="10 11">
    <name type="scientific">Stachybotrys chartarum (strain CBS 109288 / IBT 7711)</name>
    <name type="common">Toxic black mold</name>
    <name type="synonym">Stilbospora chartarum</name>
    <dbReference type="NCBI Taxonomy" id="1280523"/>
    <lineage>
        <taxon>Eukaryota</taxon>
        <taxon>Fungi</taxon>
        <taxon>Dikarya</taxon>
        <taxon>Ascomycota</taxon>
        <taxon>Pezizomycotina</taxon>
        <taxon>Sordariomycetes</taxon>
        <taxon>Hypocreomycetidae</taxon>
        <taxon>Hypocreales</taxon>
        <taxon>Stachybotryaceae</taxon>
        <taxon>Stachybotrys</taxon>
    </lineage>
</organism>
<keyword evidence="11" id="KW-1185">Reference proteome</keyword>
<evidence type="ECO:0000313" key="11">
    <source>
        <dbReference type="Proteomes" id="UP000028045"/>
    </source>
</evidence>
<dbReference type="PROSITE" id="PS50879">
    <property type="entry name" value="RNASE_H_1"/>
    <property type="match status" value="1"/>
</dbReference>
<dbReference type="InterPro" id="IPR002156">
    <property type="entry name" value="RNaseH_domain"/>
</dbReference>
<dbReference type="InterPro" id="IPR001810">
    <property type="entry name" value="F-box_dom"/>
</dbReference>
<gene>
    <name evidence="10" type="ORF">S7711_08760</name>
</gene>
<dbReference type="GO" id="GO:0004523">
    <property type="term" value="F:RNA-DNA hybrid ribonuclease activity"/>
    <property type="evidence" value="ECO:0007669"/>
    <property type="project" value="UniProtKB-EC"/>
</dbReference>
<evidence type="ECO:0000256" key="1">
    <source>
        <dbReference type="ARBA" id="ARBA00000077"/>
    </source>
</evidence>
<dbReference type="InterPro" id="IPR012337">
    <property type="entry name" value="RNaseH-like_sf"/>
</dbReference>
<evidence type="ECO:0000259" key="8">
    <source>
        <dbReference type="PROSITE" id="PS50181"/>
    </source>
</evidence>
<dbReference type="InterPro" id="IPR050092">
    <property type="entry name" value="RNase_H"/>
</dbReference>
<dbReference type="PANTHER" id="PTHR10642">
    <property type="entry name" value="RIBONUCLEASE H1"/>
    <property type="match status" value="1"/>
</dbReference>
<accession>A0A084AJP8</accession>
<evidence type="ECO:0000256" key="3">
    <source>
        <dbReference type="ARBA" id="ARBA00012180"/>
    </source>
</evidence>
<dbReference type="EMBL" id="KL648700">
    <property type="protein sequence ID" value="KEY65527.1"/>
    <property type="molecule type" value="Genomic_DNA"/>
</dbReference>
<dbReference type="SUPFAM" id="SSF81383">
    <property type="entry name" value="F-box domain"/>
    <property type="match status" value="1"/>
</dbReference>
<keyword evidence="7" id="KW-0378">Hydrolase</keyword>
<dbReference type="SUPFAM" id="SSF53098">
    <property type="entry name" value="Ribonuclease H-like"/>
    <property type="match status" value="1"/>
</dbReference>
<dbReference type="InterPro" id="IPR036047">
    <property type="entry name" value="F-box-like_dom_sf"/>
</dbReference>
<dbReference type="AlphaFoldDB" id="A0A084AJP8"/>
<feature type="domain" description="F-box" evidence="8">
    <location>
        <begin position="530"/>
        <end position="576"/>
    </location>
</feature>
<name>A0A084AJP8_STACB</name>
<dbReference type="InterPro" id="IPR056021">
    <property type="entry name" value="DUF7600"/>
</dbReference>
<dbReference type="GO" id="GO:0046872">
    <property type="term" value="F:metal ion binding"/>
    <property type="evidence" value="ECO:0007669"/>
    <property type="project" value="UniProtKB-KW"/>
</dbReference>
<dbReference type="InterPro" id="IPR036397">
    <property type="entry name" value="RNaseH_sf"/>
</dbReference>
<proteinExistence type="inferred from homology"/>
<comment type="similarity">
    <text evidence="2">Belongs to the RNase H family.</text>
</comment>
<evidence type="ECO:0000313" key="10">
    <source>
        <dbReference type="EMBL" id="KEY65527.1"/>
    </source>
</evidence>
<keyword evidence="5" id="KW-0479">Metal-binding</keyword>
<evidence type="ECO:0000259" key="9">
    <source>
        <dbReference type="PROSITE" id="PS50879"/>
    </source>
</evidence>
<dbReference type="HOGENOM" id="CLU_012355_0_1_1"/>
<dbReference type="Pfam" id="PF00075">
    <property type="entry name" value="RNase_H"/>
    <property type="match status" value="1"/>
</dbReference>
<dbReference type="PROSITE" id="PS50181">
    <property type="entry name" value="FBOX"/>
    <property type="match status" value="1"/>
</dbReference>
<dbReference type="Gene3D" id="3.30.420.10">
    <property type="entry name" value="Ribonuclease H-like superfamily/Ribonuclease H"/>
    <property type="match status" value="1"/>
</dbReference>
<evidence type="ECO:0000256" key="4">
    <source>
        <dbReference type="ARBA" id="ARBA00022722"/>
    </source>
</evidence>
<evidence type="ECO:0000256" key="5">
    <source>
        <dbReference type="ARBA" id="ARBA00022723"/>
    </source>
</evidence>
<dbReference type="GO" id="GO:0043137">
    <property type="term" value="P:DNA replication, removal of RNA primer"/>
    <property type="evidence" value="ECO:0007669"/>
    <property type="project" value="TreeGrafter"/>
</dbReference>
<dbReference type="PANTHER" id="PTHR10642:SF26">
    <property type="entry name" value="RIBONUCLEASE H1"/>
    <property type="match status" value="1"/>
</dbReference>
<reference evidence="10 11" key="1">
    <citation type="journal article" date="2014" name="BMC Genomics">
        <title>Comparative genome sequencing reveals chemotype-specific gene clusters in the toxigenic black mold Stachybotrys.</title>
        <authorList>
            <person name="Semeiks J."/>
            <person name="Borek D."/>
            <person name="Otwinowski Z."/>
            <person name="Grishin N.V."/>
        </authorList>
    </citation>
    <scope>NUCLEOTIDE SEQUENCE [LARGE SCALE GENOMIC DNA]</scope>
    <source>
        <strain evidence="11">CBS 109288 / IBT 7711</strain>
    </source>
</reference>
<feature type="domain" description="RNase H type-1" evidence="9">
    <location>
        <begin position="139"/>
        <end position="304"/>
    </location>
</feature>
<comment type="catalytic activity">
    <reaction evidence="1">
        <text>Endonucleolytic cleavage to 5'-phosphomonoester.</text>
        <dbReference type="EC" id="3.1.26.4"/>
    </reaction>
</comment>
<keyword evidence="6" id="KW-0255">Endonuclease</keyword>
<keyword evidence="4" id="KW-0540">Nuclease</keyword>
<dbReference type="GO" id="GO:0003676">
    <property type="term" value="F:nucleic acid binding"/>
    <property type="evidence" value="ECO:0007669"/>
    <property type="project" value="InterPro"/>
</dbReference>
<evidence type="ECO:0000256" key="2">
    <source>
        <dbReference type="ARBA" id="ARBA00005300"/>
    </source>
</evidence>
<protein>
    <recommendedName>
        <fullName evidence="3">ribonuclease H</fullName>
        <ecNumber evidence="3">3.1.26.4</ecNumber>
    </recommendedName>
</protein>
<dbReference type="OrthoDB" id="407198at2759"/>
<dbReference type="Pfam" id="PF12937">
    <property type="entry name" value="F-box-like"/>
    <property type="match status" value="1"/>
</dbReference>
<sequence>MPRGYYLAQGLIPLGYSSSDDEEGPCELPDGRLVCGPHGFVICGKCCTDYSFMEDVLGEDTEDVEEDEDLEDDEGLEDDSAFPRLASAPSMNLGPELVRGTGLVFPCKFGPRVNTLRPVELFSDRKRHMNILRYTNPADNSVVLIMTDGACLNNGQANPKAGWAFVQGLGLDDQPLVVSGRLEQQGPWGDMGIQSSNRAELRAVIAALRFRHWPGEGFRTVVFATDSEYVVEGSTQWARTWVRNNWKTKGKKRDGDASVKNKDLWEILLGECERAQRNGLAIQFWKIPREWNTLADEGAKKAAAEEKAPDKWMERMGLAAAMPGVETSCCLCGGSVINQFAEPSWMAQFYVVYAVSEEADSPTFLSGPGRREQLADHVNSASSAHITDESESFAIDLMRLTFGAPSILPSLIERAPQAWGFPVHSACWNILLRSFRIGPLHIRALFSLCRSFPAPQGLIDFGHDYGGLFHREATSAPAEEPELVLPPGSTMQNFNPFDIPELRRVFKQATVPSESLADLPPPQAAGTTNVDVFASLPPEILLLILNCLPSADVVHVKQASRTYAELALPDSFWKSCFFPGQEFQDLFEVEEYVLSHKGHWRLIFNSVKALRNRPAMLNRRRVWALCSSLYRVLEAMGSTRCGGSAVQSFWEPGAPPDERLWVTASRALKPPRKYFDTGSRAIYERTLLLPPRTATVFGSLFDLFGRRYISGIRVLDDSGKSFSLGYRHTAQEKLLSQGQGPLRIAGFCLAHDQKGVRGLAVISDAGVMSDWLGDYDGIPKRRLVLGAEGSDLIECLKGGFDVSLSTNGVLIQTVPGLKTYFEFKPSSLCPSGWVQWVSENLHLSDQNQELPLCFDVFGGDNGERIENFSTISFETKEVGAMIYEIVGFHTNMSHVARLVIQGVQGKRRHDLEIDGPGGERITGLDTFHIYTSRDRIITVPPMPTDEFPPHRMEVRSVRVGEGTVVGFWAMMWHRGFTDIGLVAVKSPTA</sequence>
<dbReference type="Gene3D" id="1.20.1280.50">
    <property type="match status" value="1"/>
</dbReference>